<dbReference type="AlphaFoldDB" id="A0A0F7ZI08"/>
<dbReference type="Proteomes" id="UP000054481">
    <property type="component" value="Unassembled WGS sequence"/>
</dbReference>
<protein>
    <submittedName>
        <fullName evidence="2">Uncharacterized protein</fullName>
    </submittedName>
</protein>
<dbReference type="Gene3D" id="3.40.50.300">
    <property type="entry name" value="P-loop containing nucleotide triphosphate hydrolases"/>
    <property type="match status" value="1"/>
</dbReference>
<accession>A0A0F7ZI08</accession>
<gene>
    <name evidence="2" type="ORF">HIM_12460</name>
</gene>
<dbReference type="Gene3D" id="1.25.40.10">
    <property type="entry name" value="Tetratricopeptide repeat domain"/>
    <property type="match status" value="2"/>
</dbReference>
<dbReference type="OrthoDB" id="1658288at2759"/>
<organism evidence="2 3">
    <name type="scientific">Hirsutella minnesotensis 3608</name>
    <dbReference type="NCBI Taxonomy" id="1043627"/>
    <lineage>
        <taxon>Eukaryota</taxon>
        <taxon>Fungi</taxon>
        <taxon>Dikarya</taxon>
        <taxon>Ascomycota</taxon>
        <taxon>Pezizomycotina</taxon>
        <taxon>Sordariomycetes</taxon>
        <taxon>Hypocreomycetidae</taxon>
        <taxon>Hypocreales</taxon>
        <taxon>Ophiocordycipitaceae</taxon>
        <taxon>Hirsutella</taxon>
    </lineage>
</organism>
<reference evidence="2 3" key="1">
    <citation type="journal article" date="2014" name="Genome Biol. Evol.">
        <title>Comparative genomics and transcriptomics analyses reveal divergent lifestyle features of nematode endoparasitic fungus Hirsutella minnesotensis.</title>
        <authorList>
            <person name="Lai Y."/>
            <person name="Liu K."/>
            <person name="Zhang X."/>
            <person name="Zhang X."/>
            <person name="Li K."/>
            <person name="Wang N."/>
            <person name="Shu C."/>
            <person name="Wu Y."/>
            <person name="Wang C."/>
            <person name="Bushley K.E."/>
            <person name="Xiang M."/>
            <person name="Liu X."/>
        </authorList>
    </citation>
    <scope>NUCLEOTIDE SEQUENCE [LARGE SCALE GENOMIC DNA]</scope>
    <source>
        <strain evidence="2 3">3608</strain>
    </source>
</reference>
<evidence type="ECO:0000313" key="2">
    <source>
        <dbReference type="EMBL" id="KJZ68150.1"/>
    </source>
</evidence>
<dbReference type="PRINTS" id="PR00364">
    <property type="entry name" value="DISEASERSIST"/>
</dbReference>
<name>A0A0F7ZI08_9HYPO</name>
<dbReference type="InterPro" id="IPR053137">
    <property type="entry name" value="NLR-like"/>
</dbReference>
<evidence type="ECO:0000313" key="3">
    <source>
        <dbReference type="Proteomes" id="UP000054481"/>
    </source>
</evidence>
<dbReference type="SUPFAM" id="SSF52540">
    <property type="entry name" value="P-loop containing nucleoside triphosphate hydrolases"/>
    <property type="match status" value="1"/>
</dbReference>
<dbReference type="EMBL" id="KQ031000">
    <property type="protein sequence ID" value="KJZ68150.1"/>
    <property type="molecule type" value="Genomic_DNA"/>
</dbReference>
<dbReference type="PANTHER" id="PTHR46082:SF6">
    <property type="entry name" value="AAA+ ATPASE DOMAIN-CONTAINING PROTEIN-RELATED"/>
    <property type="match status" value="1"/>
</dbReference>
<evidence type="ECO:0000256" key="1">
    <source>
        <dbReference type="PROSITE-ProRule" id="PRU00339"/>
    </source>
</evidence>
<sequence>MLEAEPTVALQNVPQTRNFVERRADTMHLENALLPPESGCRLFILHGMAGIGKTQLAADFVRRRCGAFSYTLWLNAATDLSLLTSIQSQAGRLFPRDLSPMTGLGVKERMELISDELDRISSTSSRWLLVLDNLGQDSDTAFTVPSRQLMARTKGRRLDVVVSQGILENWSGHLFPGQNSAAWVKLDELLDGLPVALAQTGRYLRGKKCDLATFVRRYVESNGKILTHCKHLGGPYPLGYPLDPRYPHQEDDTAWTLSMRATFRSIEKHDGSTAKLLLLWSCLDSQMLRFDLLKPAIGAKGRCQWLHRFASDKDLFDKAVDLLDHYSLITRDESDYDTFSMHLVVHNVLASYRTEAQTAEFGRSALNIIARSIPQSTNRQFWVMQKRLLPHANRCLTWLTNTPTWSSAQDSSFSKAVVLLGDLYNDQGMLAQAEWLYKRAFADHHGTRNQDYVFTPRVMNSLATVYTSQGRFTEAEALYRQALRFSKGTLGPRHALTLNITNDLANLCADKGRFDEAESLYVLAFGGRKAVLGINDPSTLNTISNMASLQAAMGRDSEAENMFYCALQGQTAVLGPDHAFTLNTLNNIALIFAQRGMLTEATILTSTAIRGLELGPSHPLTLNFVHNKACLLAEQKLDDSAESLFQRALDGFMNVTGCCHTGVLSTIKSMQTFYEDRGLMDKAAAMVRLELEKIVQSIGPDQASILAIINKLRDHQRTERSSTN</sequence>
<proteinExistence type="predicted"/>
<feature type="repeat" description="TPR" evidence="1">
    <location>
        <begin position="456"/>
        <end position="489"/>
    </location>
</feature>
<keyword evidence="3" id="KW-1185">Reference proteome</keyword>
<dbReference type="PANTHER" id="PTHR46082">
    <property type="entry name" value="ATP/GTP-BINDING PROTEIN-RELATED"/>
    <property type="match status" value="1"/>
</dbReference>
<dbReference type="SUPFAM" id="SSF48452">
    <property type="entry name" value="TPR-like"/>
    <property type="match status" value="2"/>
</dbReference>
<dbReference type="InterPro" id="IPR011990">
    <property type="entry name" value="TPR-like_helical_dom_sf"/>
</dbReference>
<dbReference type="Pfam" id="PF13424">
    <property type="entry name" value="TPR_12"/>
    <property type="match status" value="2"/>
</dbReference>
<dbReference type="PROSITE" id="PS50005">
    <property type="entry name" value="TPR"/>
    <property type="match status" value="1"/>
</dbReference>
<dbReference type="InterPro" id="IPR027417">
    <property type="entry name" value="P-loop_NTPase"/>
</dbReference>
<dbReference type="InterPro" id="IPR019734">
    <property type="entry name" value="TPR_rpt"/>
</dbReference>
<keyword evidence="1" id="KW-0802">TPR repeat</keyword>